<feature type="non-terminal residue" evidence="1">
    <location>
        <position position="58"/>
    </location>
</feature>
<protein>
    <submittedName>
        <fullName evidence="1">Uncharacterized protein</fullName>
    </submittedName>
</protein>
<name>A0A1A8NIU0_9TELE</name>
<feature type="non-terminal residue" evidence="1">
    <location>
        <position position="1"/>
    </location>
</feature>
<accession>A0A1A8NIU0</accession>
<organism evidence="1">
    <name type="scientific">Nothobranchius rachovii</name>
    <name type="common">bluefin notho</name>
    <dbReference type="NCBI Taxonomy" id="451742"/>
    <lineage>
        <taxon>Eukaryota</taxon>
        <taxon>Metazoa</taxon>
        <taxon>Chordata</taxon>
        <taxon>Craniata</taxon>
        <taxon>Vertebrata</taxon>
        <taxon>Euteleostomi</taxon>
        <taxon>Actinopterygii</taxon>
        <taxon>Neopterygii</taxon>
        <taxon>Teleostei</taxon>
        <taxon>Neoteleostei</taxon>
        <taxon>Acanthomorphata</taxon>
        <taxon>Ovalentaria</taxon>
        <taxon>Atherinomorphae</taxon>
        <taxon>Cyprinodontiformes</taxon>
        <taxon>Nothobranchiidae</taxon>
        <taxon>Nothobranchius</taxon>
    </lineage>
</organism>
<dbReference type="AlphaFoldDB" id="A0A1A8NIU0"/>
<reference evidence="1" key="2">
    <citation type="submission" date="2016-06" db="EMBL/GenBank/DDBJ databases">
        <title>The genome of a short-lived fish provides insights into sex chromosome evolution and the genetic control of aging.</title>
        <authorList>
            <person name="Reichwald K."/>
            <person name="Felder M."/>
            <person name="Petzold A."/>
            <person name="Koch P."/>
            <person name="Groth M."/>
            <person name="Platzer M."/>
        </authorList>
    </citation>
    <scope>NUCLEOTIDE SEQUENCE</scope>
    <source>
        <tissue evidence="1">Brain</tissue>
    </source>
</reference>
<gene>
    <name evidence="1" type="primary">Nfu_g_1_019030</name>
</gene>
<proteinExistence type="predicted"/>
<sequence length="58" mass="6688">QEDWKKGQNKHDRHGRTTWNHYNQISLSGPGSIFPHHLIHLTTSWLADSSAPLFIRVA</sequence>
<evidence type="ECO:0000313" key="1">
    <source>
        <dbReference type="EMBL" id="SBR68737.1"/>
    </source>
</evidence>
<dbReference type="EMBL" id="HAEH01002349">
    <property type="protein sequence ID" value="SBR68737.1"/>
    <property type="molecule type" value="Transcribed_RNA"/>
</dbReference>
<reference evidence="1" key="1">
    <citation type="submission" date="2016-05" db="EMBL/GenBank/DDBJ databases">
        <authorList>
            <person name="Lavstsen T."/>
            <person name="Jespersen J.S."/>
        </authorList>
    </citation>
    <scope>NUCLEOTIDE SEQUENCE</scope>
    <source>
        <tissue evidence="1">Brain</tissue>
    </source>
</reference>